<keyword evidence="2" id="KW-1185">Reference proteome</keyword>
<accession>A0A8S4FY15</accession>
<dbReference type="EMBL" id="CAJHNJ030000048">
    <property type="protein sequence ID" value="CAG9132301.1"/>
    <property type="molecule type" value="Genomic_DNA"/>
</dbReference>
<comment type="caution">
    <text evidence="1">The sequence shown here is derived from an EMBL/GenBank/DDBJ whole genome shotgun (WGS) entry which is preliminary data.</text>
</comment>
<evidence type="ECO:0000313" key="2">
    <source>
        <dbReference type="Proteomes" id="UP000653454"/>
    </source>
</evidence>
<organism evidence="1 2">
    <name type="scientific">Plutella xylostella</name>
    <name type="common">Diamondback moth</name>
    <name type="synonym">Plutella maculipennis</name>
    <dbReference type="NCBI Taxonomy" id="51655"/>
    <lineage>
        <taxon>Eukaryota</taxon>
        <taxon>Metazoa</taxon>
        <taxon>Ecdysozoa</taxon>
        <taxon>Arthropoda</taxon>
        <taxon>Hexapoda</taxon>
        <taxon>Insecta</taxon>
        <taxon>Pterygota</taxon>
        <taxon>Neoptera</taxon>
        <taxon>Endopterygota</taxon>
        <taxon>Lepidoptera</taxon>
        <taxon>Glossata</taxon>
        <taxon>Ditrysia</taxon>
        <taxon>Yponomeutoidea</taxon>
        <taxon>Plutellidae</taxon>
        <taxon>Plutella</taxon>
    </lineage>
</organism>
<dbReference type="AlphaFoldDB" id="A0A8S4FY15"/>
<dbReference type="Proteomes" id="UP000653454">
    <property type="component" value="Unassembled WGS sequence"/>
</dbReference>
<name>A0A8S4FY15_PLUXY</name>
<sequence length="135" mass="14716">MSFFGKKFKKVQVENAQELLGALAVSEKILESLKNPDNVSSFAKNADGSIQYVIEANGKEILSQKIVLGQDVETTTPEGKTVHNVYTLEGDVLKSVMTANGKKTNFVRKFEGDSMTMEVAVEGSDAKAVVHYKTV</sequence>
<proteinExistence type="predicted"/>
<dbReference type="SUPFAM" id="SSF50814">
    <property type="entry name" value="Lipocalins"/>
    <property type="match status" value="1"/>
</dbReference>
<evidence type="ECO:0000313" key="1">
    <source>
        <dbReference type="EMBL" id="CAG9132301.1"/>
    </source>
</evidence>
<reference evidence="1" key="1">
    <citation type="submission" date="2020-11" db="EMBL/GenBank/DDBJ databases">
        <authorList>
            <person name="Whiteford S."/>
        </authorList>
    </citation>
    <scope>NUCLEOTIDE SEQUENCE</scope>
</reference>
<dbReference type="Gene3D" id="2.40.128.20">
    <property type="match status" value="1"/>
</dbReference>
<gene>
    <name evidence="1" type="ORF">PLXY2_LOCUS10642</name>
</gene>
<protein>
    <submittedName>
        <fullName evidence="1">(diamondback moth) hypothetical protein</fullName>
    </submittedName>
</protein>
<dbReference type="InterPro" id="IPR012674">
    <property type="entry name" value="Calycin"/>
</dbReference>